<protein>
    <submittedName>
        <fullName evidence="8">FMN-dependent oxidoreductase, nitrilotriacetate monooxygenase family</fullName>
    </submittedName>
</protein>
<feature type="binding site" evidence="6">
    <location>
        <position position="59"/>
    </location>
    <ligand>
        <name>FMN</name>
        <dbReference type="ChEBI" id="CHEBI:58210"/>
    </ligand>
</feature>
<dbReference type="Gene3D" id="3.20.20.30">
    <property type="entry name" value="Luciferase-like domain"/>
    <property type="match status" value="1"/>
</dbReference>
<reference evidence="8 9" key="1">
    <citation type="submission" date="2016-10" db="EMBL/GenBank/DDBJ databases">
        <authorList>
            <person name="de Groot N.N."/>
        </authorList>
    </citation>
    <scope>NUCLEOTIDE SEQUENCE [LARGE SCALE GENOMIC DNA]</scope>
    <source>
        <strain evidence="8 9">DSM 28129</strain>
    </source>
</reference>
<evidence type="ECO:0000256" key="6">
    <source>
        <dbReference type="PIRSR" id="PIRSR000337-1"/>
    </source>
</evidence>
<dbReference type="PANTHER" id="PTHR30011:SF16">
    <property type="entry name" value="C2H2 FINGER DOMAIN TRANSCRIPTION FACTOR (EUROFUNG)-RELATED"/>
    <property type="match status" value="1"/>
</dbReference>
<gene>
    <name evidence="8" type="ORF">SAMN04488542_12214</name>
</gene>
<dbReference type="STRING" id="670482.SAMN04488542_12214"/>
<evidence type="ECO:0000256" key="5">
    <source>
        <dbReference type="ARBA" id="ARBA00033748"/>
    </source>
</evidence>
<evidence type="ECO:0000313" key="8">
    <source>
        <dbReference type="EMBL" id="SDF97201.1"/>
    </source>
</evidence>
<feature type="binding site" evidence="6">
    <location>
        <position position="151"/>
    </location>
    <ligand>
        <name>FMN</name>
        <dbReference type="ChEBI" id="CHEBI:58210"/>
    </ligand>
</feature>
<name>A0A1G7QF79_9BACL</name>
<evidence type="ECO:0000256" key="1">
    <source>
        <dbReference type="ARBA" id="ARBA00022630"/>
    </source>
</evidence>
<dbReference type="InterPro" id="IPR016215">
    <property type="entry name" value="NTA_MOA"/>
</dbReference>
<dbReference type="SUPFAM" id="SSF51679">
    <property type="entry name" value="Bacterial luciferase-like"/>
    <property type="match status" value="1"/>
</dbReference>
<sequence>MSEPNRRMILNLVLQNSGSHKGAWRHESAQLNEIHDIKQYQRIAQKAEAARIDSLFIPDGLSIEVKAVQHSPIFGFEPLTLLASIATVTERIGLIATVSTTFNEPYNIARLFASLDHISGGRAGWNIVTTGVERTAFNFGLPQLPPHTERYERAREFTEVALKLWNSWDSNALEQDKASGVYAQVDKVHDIHHEGNYYSVRGALNIMRSPQGRPLLIQAGASEDGKNLAAGFAELIFTIQQSIEDARLFYKDIKDRTVKAGRSPDQIKVLPALHVIVSENEEDALKIAIELQQFAPIERAVMSLSNLLGIDFSGYPLDEPFPPLPDINGGNAYQSFYQMVQKVVNNQTITLRELVQKHWVGKGQLNIAGTPKQIADVMEEWFTSGAADGFTVMPELASGGAEAFLDLVVPELQRRGLFPKNYTGQTLRENLGFEPL</sequence>
<dbReference type="Pfam" id="PF00296">
    <property type="entry name" value="Bac_luciferase"/>
    <property type="match status" value="1"/>
</dbReference>
<dbReference type="InterPro" id="IPR011251">
    <property type="entry name" value="Luciferase-like_dom"/>
</dbReference>
<keyword evidence="4 8" id="KW-0503">Monooxygenase</keyword>
<feature type="binding site" evidence="6">
    <location>
        <position position="147"/>
    </location>
    <ligand>
        <name>FMN</name>
        <dbReference type="ChEBI" id="CHEBI:58210"/>
    </ligand>
</feature>
<evidence type="ECO:0000259" key="7">
    <source>
        <dbReference type="Pfam" id="PF00296"/>
    </source>
</evidence>
<dbReference type="GO" id="GO:0016705">
    <property type="term" value="F:oxidoreductase activity, acting on paired donors, with incorporation or reduction of molecular oxygen"/>
    <property type="evidence" value="ECO:0007669"/>
    <property type="project" value="InterPro"/>
</dbReference>
<keyword evidence="1 6" id="KW-0285">Flavoprotein</keyword>
<comment type="similarity">
    <text evidence="5">Belongs to the NtaA/SnaA/DszA monooxygenase family.</text>
</comment>
<keyword evidence="2 6" id="KW-0288">FMN</keyword>
<dbReference type="OrthoDB" id="3265338at2"/>
<keyword evidence="9" id="KW-1185">Reference proteome</keyword>
<feature type="binding site" evidence="6">
    <location>
        <position position="222"/>
    </location>
    <ligand>
        <name>FMN</name>
        <dbReference type="ChEBI" id="CHEBI:58210"/>
    </ligand>
</feature>
<dbReference type="InterPro" id="IPR036661">
    <property type="entry name" value="Luciferase-like_sf"/>
</dbReference>
<dbReference type="EMBL" id="FNBG01000022">
    <property type="protein sequence ID" value="SDF97201.1"/>
    <property type="molecule type" value="Genomic_DNA"/>
</dbReference>
<evidence type="ECO:0000256" key="2">
    <source>
        <dbReference type="ARBA" id="ARBA00022643"/>
    </source>
</evidence>
<proteinExistence type="inferred from homology"/>
<feature type="domain" description="Luciferase-like" evidence="7">
    <location>
        <begin position="26"/>
        <end position="386"/>
    </location>
</feature>
<dbReference type="CDD" id="cd01095">
    <property type="entry name" value="Nitrilotriacetate_monoxgenase"/>
    <property type="match status" value="1"/>
</dbReference>
<evidence type="ECO:0000313" key="9">
    <source>
        <dbReference type="Proteomes" id="UP000198972"/>
    </source>
</evidence>
<feature type="binding site" evidence="6">
    <location>
        <position position="97"/>
    </location>
    <ligand>
        <name>FMN</name>
        <dbReference type="ChEBI" id="CHEBI:58210"/>
    </ligand>
</feature>
<dbReference type="PIRSF" id="PIRSF000337">
    <property type="entry name" value="NTA_MOA"/>
    <property type="match status" value="1"/>
</dbReference>
<dbReference type="PANTHER" id="PTHR30011">
    <property type="entry name" value="ALKANESULFONATE MONOOXYGENASE-RELATED"/>
    <property type="match status" value="1"/>
</dbReference>
<keyword evidence="3" id="KW-0560">Oxidoreductase</keyword>
<organism evidence="8 9">
    <name type="scientific">Fontibacillus panacisegetis</name>
    <dbReference type="NCBI Taxonomy" id="670482"/>
    <lineage>
        <taxon>Bacteria</taxon>
        <taxon>Bacillati</taxon>
        <taxon>Bacillota</taxon>
        <taxon>Bacilli</taxon>
        <taxon>Bacillales</taxon>
        <taxon>Paenibacillaceae</taxon>
        <taxon>Fontibacillus</taxon>
    </lineage>
</organism>
<dbReference type="NCBIfam" id="TIGR03860">
    <property type="entry name" value="FMN_nitrolo"/>
    <property type="match status" value="1"/>
</dbReference>
<dbReference type="Proteomes" id="UP000198972">
    <property type="component" value="Unassembled WGS sequence"/>
</dbReference>
<dbReference type="AlphaFoldDB" id="A0A1G7QF79"/>
<dbReference type="RefSeq" id="WP_091233294.1">
    <property type="nucleotide sequence ID" value="NZ_FNBG01000022.1"/>
</dbReference>
<dbReference type="InterPro" id="IPR051260">
    <property type="entry name" value="Diverse_substr_monoxygenases"/>
</dbReference>
<evidence type="ECO:0000256" key="3">
    <source>
        <dbReference type="ARBA" id="ARBA00023002"/>
    </source>
</evidence>
<dbReference type="GO" id="GO:0004497">
    <property type="term" value="F:monooxygenase activity"/>
    <property type="evidence" value="ECO:0007669"/>
    <property type="project" value="UniProtKB-KW"/>
</dbReference>
<accession>A0A1G7QF79</accession>
<evidence type="ECO:0000256" key="4">
    <source>
        <dbReference type="ARBA" id="ARBA00023033"/>
    </source>
</evidence>